<organism evidence="4 5">
    <name type="scientific">Alteromonas alba</name>
    <dbReference type="NCBI Taxonomy" id="2079529"/>
    <lineage>
        <taxon>Bacteria</taxon>
        <taxon>Pseudomonadati</taxon>
        <taxon>Pseudomonadota</taxon>
        <taxon>Gammaproteobacteria</taxon>
        <taxon>Alteromonadales</taxon>
        <taxon>Alteromonadaceae</taxon>
        <taxon>Alteromonas/Salinimonas group</taxon>
        <taxon>Alteromonas</taxon>
    </lineage>
</organism>
<dbReference type="Proteomes" id="UP000238949">
    <property type="component" value="Unassembled WGS sequence"/>
</dbReference>
<comment type="caution">
    <text evidence="4">The sequence shown here is derived from an EMBL/GenBank/DDBJ whole genome shotgun (WGS) entry which is preliminary data.</text>
</comment>
<dbReference type="InterPro" id="IPR006558">
    <property type="entry name" value="LamG-like"/>
</dbReference>
<dbReference type="PANTHER" id="PTHR42535">
    <property type="entry name" value="OOKINETE PROTEIN, PUTATIVE-RELATED"/>
    <property type="match status" value="1"/>
</dbReference>
<dbReference type="PROSITE" id="PS50025">
    <property type="entry name" value="LAM_G_DOMAIN"/>
    <property type="match status" value="1"/>
</dbReference>
<sequence>MLAAAASCSSVFPDPASSYHSGGEITFNYHSRLIGSDGELEVKRMDDQSAGTSCDSAPCSISGNQSESFTLKSFKKSSSKSDLTLNYRETGAISPGHYDNIELSNESVLNTTASGTYYIDKLDLKYRATVYLSSGTYWIDTLNMDNETNLRLMPGAKVTLYVKHDFEVKFQAGLNRFDDADPGNLLLIAHNNVKIHNEVQINGFLYIKKRIDYGYRAQHVGAVNARNILLQNEAAITYAPSAIYKLPAGNLCETQETLPEPVGHWPFDVCSLSGKNNDLPELIAGNNGTSSNLPGIKENGIRCQAGQFRGIDDIISIPHQPAYAKDDFSVSFWMRTDDLSYSHKSAAGLMTMLSKDVKGFGAGGHFSLSVTTAGNISVKQQSRSASYQMQSAPVINQQQWHHIVYTAGKAGMRLYVDKVLAATNNNYTESVLANDALITLAANAGNLDGPSQNIAQLTDFFRGELDDLRIYDSELSAAQVTLLYDLQAGTCITCQSSAFLISHWNFDVCSLNGQTGDVVDVKSGYHGTSHSGIGVNDTGRFCQALDFNGNAFVDVEHQTDFALSSGTIAFWFKVDSLSGLASDRMALVSKDGRQSNNNGYFTAYINGLGQIILHQETSQQTDEVVSDVTLSTGQWHHIAYQWSADGMKYYINGVYQGGYTAAYSWSQNEQPLVFGASGENFAQGAADSSLASQYLVGSLDDIRLYSGLLSAGEVQALVDAADYTCINCNDTGPIAEYKFEALSWSGAASVEDSSGNSQHGTPLNGVSPELVSSPVSCRALNVPYNDDTAKVAVDTLVDVNAIGERGTVSFWYRSNAPWIDGGNRQLLDASLGDKYFYLTLLDSGKLAFGLEDSADKDLQYRSNVMSFMADEWVHIGLSWDIVSQDIHLFINGREAFIGGQSTLSQSTLGALGSLIIGDNSSTYIVADMTANSANGYFDDVRIYSFEQSLALIRTDMRNTTACSSVHHYEVVHPSQALTCDSAEITLKACANADCTQLVSHAVNVNLPAGDWSETVPLTFTGSISISLQQAQVGAFGISVTGGGAASSAEHATTCSANCSINFVNAGFEFYDALSPYRSTLPDLIAESDLGRIGLRVVRDNSGVCEALLTGSQNINLTYDCIDGGTSYSTDQCSVPFAGVPVSGDGSTDNSGTVSVTFNQNGEASLRGYHYADAGKIALQASANIAGVALDSGNAQFNSIPAALELASTAATPQVAGADFELAIKAVGAAGSVLPGYSPGLLQMSLTRITPQSARARETRLKVSDSQILTSAINSTWVSTRVGGFTNGEWLYGQANSDETGTYIWDVQDAAYLGHVLNADSLTLNRFIPAYFDVMLTTTPQLAAQCGTAFTYIGQSFGMEIGSEPELSVTALNAQGQITHNYSDTAWKLSPGNASLAAVSFTDNSNYQGTLLTLNKADTPIVAEQADYDGQGTISLFNSELQYTKIASPTLGTGNGSPFAGDISMAIGAVFLTDSDGVCYQNAYPGTCQSFAIPSIQGSEMRYGRLRIENTFGPETETLTAPLVTEYYDNGNWMINVQDSCTALSLSQSSGQVSIANVSEGNDEQDITSHLPGISSTGVLSAGKSPDSMINLGPAMQNGVALRGAVRITLEPAASGADWAGYLNIDWDGDGDIDTDDKPSGEAFFGIYRGNDRTIHIREGY</sequence>
<dbReference type="InterPro" id="IPR046524">
    <property type="entry name" value="DUF6701"/>
</dbReference>
<dbReference type="Pfam" id="PF20419">
    <property type="entry name" value="DUF6701"/>
    <property type="match status" value="1"/>
</dbReference>
<dbReference type="Pfam" id="PF13385">
    <property type="entry name" value="Laminin_G_3"/>
    <property type="match status" value="3"/>
</dbReference>
<keyword evidence="1" id="KW-0732">Signal</keyword>
<reference evidence="5" key="1">
    <citation type="journal article" date="2020" name="Int. J. Syst. Evol. Microbiol.">
        <title>Alteromonas alba sp. nov., a marine bacterium isolated from the seawater of the West Pacific Ocean.</title>
        <authorList>
            <person name="Sun C."/>
            <person name="Wu Y.-H."/>
            <person name="Xamxidin M."/>
            <person name="Cheng H."/>
            <person name="Xu X.-W."/>
        </authorList>
    </citation>
    <scope>NUCLEOTIDE SEQUENCE [LARGE SCALE GENOMIC DNA]</scope>
    <source>
        <strain evidence="5">190</strain>
    </source>
</reference>
<dbReference type="EMBL" id="PVNP01000047">
    <property type="protein sequence ID" value="PRO74550.1"/>
    <property type="molecule type" value="Genomic_DNA"/>
</dbReference>
<feature type="domain" description="Laminin G" evidence="3">
    <location>
        <begin position="304"/>
        <end position="491"/>
    </location>
</feature>
<dbReference type="SUPFAM" id="SSF49899">
    <property type="entry name" value="Concanavalin A-like lectins/glucanases"/>
    <property type="match status" value="3"/>
</dbReference>
<gene>
    <name evidence="4" type="ORF">C6Y40_05425</name>
</gene>
<protein>
    <recommendedName>
        <fullName evidence="3">Laminin G domain-containing protein</fullName>
    </recommendedName>
</protein>
<dbReference type="Gene3D" id="2.60.120.200">
    <property type="match status" value="3"/>
</dbReference>
<dbReference type="SMART" id="SM00560">
    <property type="entry name" value="LamGL"/>
    <property type="match status" value="2"/>
</dbReference>
<keyword evidence="2" id="KW-1015">Disulfide bond</keyword>
<evidence type="ECO:0000313" key="5">
    <source>
        <dbReference type="Proteomes" id="UP000238949"/>
    </source>
</evidence>
<accession>A0A2S9VDM2</accession>
<evidence type="ECO:0000259" key="3">
    <source>
        <dbReference type="PROSITE" id="PS50025"/>
    </source>
</evidence>
<proteinExistence type="predicted"/>
<dbReference type="PANTHER" id="PTHR42535:SF2">
    <property type="entry name" value="CHROMOSOME UNDETERMINED SCAFFOLD_146, WHOLE GENOME SHOTGUN SEQUENCE"/>
    <property type="match status" value="1"/>
</dbReference>
<dbReference type="InterPro" id="IPR013320">
    <property type="entry name" value="ConA-like_dom_sf"/>
</dbReference>
<keyword evidence="5" id="KW-1185">Reference proteome</keyword>
<dbReference type="InterPro" id="IPR001791">
    <property type="entry name" value="Laminin_G"/>
</dbReference>
<name>A0A2S9VDM2_9ALTE</name>
<evidence type="ECO:0000313" key="4">
    <source>
        <dbReference type="EMBL" id="PRO74550.1"/>
    </source>
</evidence>
<evidence type="ECO:0000256" key="1">
    <source>
        <dbReference type="ARBA" id="ARBA00022729"/>
    </source>
</evidence>
<evidence type="ECO:0000256" key="2">
    <source>
        <dbReference type="ARBA" id="ARBA00023157"/>
    </source>
</evidence>
<dbReference type="InterPro" id="IPR055729">
    <property type="entry name" value="DUF7305"/>
</dbReference>
<dbReference type="Pfam" id="PF23981">
    <property type="entry name" value="DUF7305"/>
    <property type="match status" value="1"/>
</dbReference>